<keyword evidence="4" id="KW-0508">mRNA splicing</keyword>
<dbReference type="AlphaFoldDB" id="A0A5E4GB58"/>
<feature type="coiled-coil region" evidence="6">
    <location>
        <begin position="687"/>
        <end position="714"/>
    </location>
</feature>
<name>A0A5E4GB58_PRUDU</name>
<feature type="compositionally biased region" description="Polar residues" evidence="7">
    <location>
        <begin position="928"/>
        <end position="945"/>
    </location>
</feature>
<dbReference type="PANTHER" id="PTHR12412:SF2">
    <property type="entry name" value="NUCLEAR CAP-BINDING PROTEIN SUBUNIT 1"/>
    <property type="match status" value="1"/>
</dbReference>
<evidence type="ECO:0000313" key="10">
    <source>
        <dbReference type="Proteomes" id="UP000327085"/>
    </source>
</evidence>
<evidence type="ECO:0000259" key="8">
    <source>
        <dbReference type="SMART" id="SM00543"/>
    </source>
</evidence>
<dbReference type="InterPro" id="IPR027159">
    <property type="entry name" value="CBP80"/>
</dbReference>
<keyword evidence="6" id="KW-0175">Coiled coil</keyword>
<comment type="similarity">
    <text evidence="2">Belongs to the NCBP1 family.</text>
</comment>
<dbReference type="GO" id="GO:0008380">
    <property type="term" value="P:RNA splicing"/>
    <property type="evidence" value="ECO:0007669"/>
    <property type="project" value="UniProtKB-KW"/>
</dbReference>
<evidence type="ECO:0000256" key="1">
    <source>
        <dbReference type="ARBA" id="ARBA00004123"/>
    </source>
</evidence>
<keyword evidence="3" id="KW-0507">mRNA processing</keyword>
<reference evidence="10" key="1">
    <citation type="journal article" date="2020" name="Plant J.">
        <title>Transposons played a major role in the diversification between the closely related almond and peach genomes: results from the almond genome sequence.</title>
        <authorList>
            <person name="Alioto T."/>
            <person name="Alexiou K.G."/>
            <person name="Bardil A."/>
            <person name="Barteri F."/>
            <person name="Castanera R."/>
            <person name="Cruz F."/>
            <person name="Dhingra A."/>
            <person name="Duval H."/>
            <person name="Fernandez I Marti A."/>
            <person name="Frias L."/>
            <person name="Galan B."/>
            <person name="Garcia J.L."/>
            <person name="Howad W."/>
            <person name="Gomez-Garrido J."/>
            <person name="Gut M."/>
            <person name="Julca I."/>
            <person name="Morata J."/>
            <person name="Puigdomenech P."/>
            <person name="Ribeca P."/>
            <person name="Rubio Cabetas M.J."/>
            <person name="Vlasova A."/>
            <person name="Wirthensohn M."/>
            <person name="Garcia-Mas J."/>
            <person name="Gabaldon T."/>
            <person name="Casacuberta J.M."/>
            <person name="Arus P."/>
        </authorList>
    </citation>
    <scope>NUCLEOTIDE SEQUENCE [LARGE SCALE GENOMIC DNA]</scope>
    <source>
        <strain evidence="10">cv. Texas</strain>
    </source>
</reference>
<dbReference type="InterPro" id="IPR015172">
    <property type="entry name" value="MIF4G-like_typ-1"/>
</dbReference>
<dbReference type="InterPro" id="IPR015174">
    <property type="entry name" value="MIF4G-like_typ-2"/>
</dbReference>
<evidence type="ECO:0000256" key="4">
    <source>
        <dbReference type="ARBA" id="ARBA00023187"/>
    </source>
</evidence>
<feature type="region of interest" description="Disordered" evidence="7">
    <location>
        <begin position="928"/>
        <end position="1040"/>
    </location>
</feature>
<dbReference type="InterPro" id="IPR016024">
    <property type="entry name" value="ARM-type_fold"/>
</dbReference>
<dbReference type="PANTHER" id="PTHR12412">
    <property type="entry name" value="CAP BINDING PROTEIN"/>
    <property type="match status" value="1"/>
</dbReference>
<dbReference type="OMA" id="CAAEGLM"/>
<evidence type="ECO:0000313" key="9">
    <source>
        <dbReference type="EMBL" id="VVA36997.1"/>
    </source>
</evidence>
<accession>A0A5E4GB58</accession>
<dbReference type="Gene3D" id="1.25.40.180">
    <property type="match status" value="3"/>
</dbReference>
<dbReference type="Pfam" id="PF09088">
    <property type="entry name" value="MIF4G_like"/>
    <property type="match status" value="1"/>
</dbReference>
<dbReference type="InterPro" id="IPR003890">
    <property type="entry name" value="MIF4G-like_typ-3"/>
</dbReference>
<sequence length="1121" mass="126692">MSSWKSLLLRIGEKSPDYGTSSDPKEHIETCFGVLRRELEHSPNEVSQFLLQCAEQLPHKTSLYGTVIGLLNLENEEFVRKVVENTQSNFQGECVHNLVLHCPVVPVLCSASSLRERHEDACDFEIEALDSGNCNRIRLLMRFLTVMMCSKVIHPSSLVVVFETLLSSAATTVDEEKGNPSWQSRADFYVTCILSCLPWGGAELIEQVPEEIERVMVGVEAYLSIRKRVSDTGLSAFEDDDENVREPNDKDFLEDLWGRIQVLSSNGWKLDSVPRPHLSFEAQLVAGRSHEFGPISCPDQPDLPSTISSITCGKQKHDAELIYPQRIRRLNIFPASKTEDLQPMDRFIVEEYLLDVLFFLNGCRKECASYMAGLPVPFRYEYLMAETIFSQLLMLPQPPFRPTYYTLVIIDLCKALPGAFPAVVAGAVRALFEKIADLDMECRTRLILWFSHHLSNFQFIWPWEEWAYVLDLPKWAPQRVFVQEVLEREVRLSYWDKVKQSIENAPGLAELLPPKGAPNFKFSVEETSEGNGQHALSVDLRTMVKARASAREMIVWIEESVFPVHGMEGTLNVVVQTLLDIGSKSFTHLITVLERYGQVIAKLCGDQDKQVMLITEIDSYWRNNSQMSAVAIDRMMGYRLLSNLAIVRWVFSPANIEQFHLSDRPWEILRNTVSKTYNRVCDLRKEILSLKKSIVSAEEAAATAKAELVAAESKLSLMDGEPVLGENPVRLKRLKSYAEKAKEEELSVRESLEAKEALLARALDEFEALFLSLYKNFLNVLTERLPSASTCVTLQGLKSIHADSMAVDVEESSAMEVDDENGRPKKSQLNGGRMSSVYNVGEKEQWCLSTLGYLKAFSRQYASEIWPHMEKLDAEVLTEDVHPLIRKAVYCGLRRPVDGDNLKHHKDEDLLKGQAVKNQKALLEKNPSIVQATDSSEDVSQQTASLMVDRHDGSANIGDAKDRSDYSGHMKGSKTLVSHSPAKDTKPLLKFKLKKPSLENQSSSYQEEEKSYLKGQRSKRKRRSPFMEKTSFSENDDKTQSVQDNLMDEIMDANWILKISKLGRDAIGKRVEVQQLSDNSWHKGVVTDIIEGISTLSVTLDDGKVKSLELGKQGVRFVSQK</sequence>
<dbReference type="FunFam" id="1.25.40.180:FF:000029">
    <property type="entry name" value="Nuclear cap-binding protein"/>
    <property type="match status" value="1"/>
</dbReference>
<dbReference type="Pfam" id="PF02854">
    <property type="entry name" value="MIF4G"/>
    <property type="match status" value="1"/>
</dbReference>
<dbReference type="SMART" id="SM00543">
    <property type="entry name" value="MIF4G"/>
    <property type="match status" value="1"/>
</dbReference>
<proteinExistence type="inferred from homology"/>
<dbReference type="GO" id="GO:0005634">
    <property type="term" value="C:nucleus"/>
    <property type="evidence" value="ECO:0007669"/>
    <property type="project" value="UniProtKB-SubCell"/>
</dbReference>
<dbReference type="InParanoid" id="A0A5E4GB58"/>
<keyword evidence="5" id="KW-0539">Nucleus</keyword>
<evidence type="ECO:0000256" key="6">
    <source>
        <dbReference type="SAM" id="Coils"/>
    </source>
</evidence>
<dbReference type="GO" id="GO:0000184">
    <property type="term" value="P:nuclear-transcribed mRNA catabolic process, nonsense-mediated decay"/>
    <property type="evidence" value="ECO:0007669"/>
    <property type="project" value="TreeGrafter"/>
</dbReference>
<dbReference type="GO" id="GO:0003729">
    <property type="term" value="F:mRNA binding"/>
    <property type="evidence" value="ECO:0007669"/>
    <property type="project" value="TreeGrafter"/>
</dbReference>
<dbReference type="GO" id="GO:0006406">
    <property type="term" value="P:mRNA export from nucleus"/>
    <property type="evidence" value="ECO:0007669"/>
    <property type="project" value="InterPro"/>
</dbReference>
<dbReference type="GO" id="GO:0006397">
    <property type="term" value="P:mRNA processing"/>
    <property type="evidence" value="ECO:0007669"/>
    <property type="project" value="UniProtKB-KW"/>
</dbReference>
<evidence type="ECO:0000256" key="5">
    <source>
        <dbReference type="ARBA" id="ARBA00023242"/>
    </source>
</evidence>
<dbReference type="Proteomes" id="UP000327085">
    <property type="component" value="Chromosome 4"/>
</dbReference>
<organism evidence="9 10">
    <name type="scientific">Prunus dulcis</name>
    <name type="common">Almond</name>
    <name type="synonym">Amygdalus dulcis</name>
    <dbReference type="NCBI Taxonomy" id="3755"/>
    <lineage>
        <taxon>Eukaryota</taxon>
        <taxon>Viridiplantae</taxon>
        <taxon>Streptophyta</taxon>
        <taxon>Embryophyta</taxon>
        <taxon>Tracheophyta</taxon>
        <taxon>Spermatophyta</taxon>
        <taxon>Magnoliopsida</taxon>
        <taxon>eudicotyledons</taxon>
        <taxon>Gunneridae</taxon>
        <taxon>Pentapetalae</taxon>
        <taxon>rosids</taxon>
        <taxon>fabids</taxon>
        <taxon>Rosales</taxon>
        <taxon>Rosaceae</taxon>
        <taxon>Amygdaloideae</taxon>
        <taxon>Amygdaleae</taxon>
        <taxon>Prunus</taxon>
    </lineage>
</organism>
<comment type="subcellular location">
    <subcellularLocation>
        <location evidence="1">Nucleus</location>
    </subcellularLocation>
</comment>
<dbReference type="GO" id="GO:0000339">
    <property type="term" value="F:RNA cap binding"/>
    <property type="evidence" value="ECO:0007669"/>
    <property type="project" value="InterPro"/>
</dbReference>
<gene>
    <name evidence="9" type="ORF">ALMOND_2B001187</name>
</gene>
<dbReference type="EMBL" id="CABIKO010000495">
    <property type="protein sequence ID" value="VVA36997.1"/>
    <property type="molecule type" value="Genomic_DNA"/>
</dbReference>
<dbReference type="SUPFAM" id="SSF48371">
    <property type="entry name" value="ARM repeat"/>
    <property type="match status" value="4"/>
</dbReference>
<evidence type="ECO:0000256" key="2">
    <source>
        <dbReference type="ARBA" id="ARBA00007413"/>
    </source>
</evidence>
<evidence type="ECO:0000256" key="7">
    <source>
        <dbReference type="SAM" id="MobiDB-lite"/>
    </source>
</evidence>
<feature type="compositionally biased region" description="Basic and acidic residues" evidence="7">
    <location>
        <begin position="948"/>
        <end position="968"/>
    </location>
</feature>
<protein>
    <submittedName>
        <fullName evidence="9">PREDICTED: nuclear cap-binding</fullName>
    </submittedName>
</protein>
<dbReference type="Pfam" id="PF09090">
    <property type="entry name" value="MIF4G_like_2"/>
    <property type="match status" value="1"/>
</dbReference>
<dbReference type="FunCoup" id="A0A5E4GB58">
    <property type="interactions" value="3728"/>
</dbReference>
<feature type="domain" description="MIF4G" evidence="8">
    <location>
        <begin position="1"/>
        <end position="264"/>
    </location>
</feature>
<evidence type="ECO:0000256" key="3">
    <source>
        <dbReference type="ARBA" id="ARBA00022664"/>
    </source>
</evidence>
<dbReference type="Gramene" id="VVA36997">
    <property type="protein sequence ID" value="VVA36997"/>
    <property type="gene ID" value="Prudul26B001187"/>
</dbReference>
<dbReference type="GO" id="GO:0005846">
    <property type="term" value="C:nuclear cap binding complex"/>
    <property type="evidence" value="ECO:0007669"/>
    <property type="project" value="InterPro"/>
</dbReference>